<organism evidence="2 3">
    <name type="scientific">Bacillus salitolerans</name>
    <dbReference type="NCBI Taxonomy" id="1437434"/>
    <lineage>
        <taxon>Bacteria</taxon>
        <taxon>Bacillati</taxon>
        <taxon>Bacillota</taxon>
        <taxon>Bacilli</taxon>
        <taxon>Bacillales</taxon>
        <taxon>Bacillaceae</taxon>
        <taxon>Bacillus</taxon>
    </lineage>
</organism>
<evidence type="ECO:0000313" key="3">
    <source>
        <dbReference type="Proteomes" id="UP001597214"/>
    </source>
</evidence>
<sequence>MVYANALSPKPTPPINGSIETNVSVQQDTETYDENLDSIIIELEYLHEEDQDKEVDGFIVETYREYEIYKDKEGNILKQVPTSNFNYLKYKE</sequence>
<dbReference type="Proteomes" id="UP001597214">
    <property type="component" value="Unassembled WGS sequence"/>
</dbReference>
<keyword evidence="3" id="KW-1185">Reference proteome</keyword>
<name>A0ABW4LTF7_9BACI</name>
<protein>
    <submittedName>
        <fullName evidence="2">Uncharacterized protein</fullName>
    </submittedName>
</protein>
<dbReference type="EMBL" id="JBHUEM010000045">
    <property type="protein sequence ID" value="MFD1738412.1"/>
    <property type="molecule type" value="Genomic_DNA"/>
</dbReference>
<feature type="region of interest" description="Disordered" evidence="1">
    <location>
        <begin position="1"/>
        <end position="20"/>
    </location>
</feature>
<gene>
    <name evidence="2" type="ORF">ACFSCX_17965</name>
</gene>
<evidence type="ECO:0000313" key="2">
    <source>
        <dbReference type="EMBL" id="MFD1738412.1"/>
    </source>
</evidence>
<evidence type="ECO:0000256" key="1">
    <source>
        <dbReference type="SAM" id="MobiDB-lite"/>
    </source>
</evidence>
<proteinExistence type="predicted"/>
<dbReference type="RefSeq" id="WP_377929620.1">
    <property type="nucleotide sequence ID" value="NZ_JBHUEM010000045.1"/>
</dbReference>
<accession>A0ABW4LTF7</accession>
<comment type="caution">
    <text evidence="2">The sequence shown here is derived from an EMBL/GenBank/DDBJ whole genome shotgun (WGS) entry which is preliminary data.</text>
</comment>
<reference evidence="3" key="1">
    <citation type="journal article" date="2019" name="Int. J. Syst. Evol. Microbiol.">
        <title>The Global Catalogue of Microorganisms (GCM) 10K type strain sequencing project: providing services to taxonomists for standard genome sequencing and annotation.</title>
        <authorList>
            <consortium name="The Broad Institute Genomics Platform"/>
            <consortium name="The Broad Institute Genome Sequencing Center for Infectious Disease"/>
            <person name="Wu L."/>
            <person name="Ma J."/>
        </authorList>
    </citation>
    <scope>NUCLEOTIDE SEQUENCE [LARGE SCALE GENOMIC DNA]</scope>
    <source>
        <strain evidence="3">CCUG 49339</strain>
    </source>
</reference>